<dbReference type="Pfam" id="PF13561">
    <property type="entry name" value="adh_short_C2"/>
    <property type="match status" value="1"/>
</dbReference>
<evidence type="ECO:0000256" key="1">
    <source>
        <dbReference type="ARBA" id="ARBA00006484"/>
    </source>
</evidence>
<dbReference type="EMBL" id="JACPUR010000041">
    <property type="protein sequence ID" value="MBI3129694.1"/>
    <property type="molecule type" value="Genomic_DNA"/>
</dbReference>
<reference evidence="3" key="1">
    <citation type="submission" date="2020-07" db="EMBL/GenBank/DDBJ databases">
        <title>Huge and variable diversity of episymbiotic CPR bacteria and DPANN archaea in groundwater ecosystems.</title>
        <authorList>
            <person name="He C.Y."/>
            <person name="Keren R."/>
            <person name="Whittaker M."/>
            <person name="Farag I.F."/>
            <person name="Doudna J."/>
            <person name="Cate J.H.D."/>
            <person name="Banfield J.F."/>
        </authorList>
    </citation>
    <scope>NUCLEOTIDE SEQUENCE</scope>
    <source>
        <strain evidence="3">NC_groundwater_763_Ag_S-0.2um_68_21</strain>
    </source>
</reference>
<comment type="caution">
    <text evidence="3">The sequence shown here is derived from an EMBL/GenBank/DDBJ whole genome shotgun (WGS) entry which is preliminary data.</text>
</comment>
<dbReference type="GO" id="GO:0016616">
    <property type="term" value="F:oxidoreductase activity, acting on the CH-OH group of donors, NAD or NADP as acceptor"/>
    <property type="evidence" value="ECO:0007669"/>
    <property type="project" value="TreeGrafter"/>
</dbReference>
<comment type="similarity">
    <text evidence="1">Belongs to the short-chain dehydrogenases/reductases (SDR) family.</text>
</comment>
<dbReference type="InterPro" id="IPR036291">
    <property type="entry name" value="NAD(P)-bd_dom_sf"/>
</dbReference>
<evidence type="ECO:0000313" key="4">
    <source>
        <dbReference type="Proteomes" id="UP000782312"/>
    </source>
</evidence>
<dbReference type="PANTHER" id="PTHR42760:SF133">
    <property type="entry name" value="3-OXOACYL-[ACYL-CARRIER-PROTEIN] REDUCTASE"/>
    <property type="match status" value="1"/>
</dbReference>
<evidence type="ECO:0000256" key="2">
    <source>
        <dbReference type="ARBA" id="ARBA00023002"/>
    </source>
</evidence>
<dbReference type="Proteomes" id="UP000782312">
    <property type="component" value="Unassembled WGS sequence"/>
</dbReference>
<proteinExistence type="inferred from homology"/>
<dbReference type="PRINTS" id="PR00080">
    <property type="entry name" value="SDRFAMILY"/>
</dbReference>
<evidence type="ECO:0000313" key="3">
    <source>
        <dbReference type="EMBL" id="MBI3129694.1"/>
    </source>
</evidence>
<dbReference type="FunFam" id="3.40.50.720:FF:000084">
    <property type="entry name" value="Short-chain dehydrogenase reductase"/>
    <property type="match status" value="1"/>
</dbReference>
<gene>
    <name evidence="3" type="ORF">HYZ11_18970</name>
</gene>
<dbReference type="SUPFAM" id="SSF51735">
    <property type="entry name" value="NAD(P)-binding Rossmann-fold domains"/>
    <property type="match status" value="1"/>
</dbReference>
<dbReference type="InterPro" id="IPR002347">
    <property type="entry name" value="SDR_fam"/>
</dbReference>
<name>A0A932I5W5_UNCTE</name>
<dbReference type="GO" id="GO:0006633">
    <property type="term" value="P:fatty acid biosynthetic process"/>
    <property type="evidence" value="ECO:0007669"/>
    <property type="project" value="TreeGrafter"/>
</dbReference>
<dbReference type="AlphaFoldDB" id="A0A932I5W5"/>
<dbReference type="GO" id="GO:0048038">
    <property type="term" value="F:quinone binding"/>
    <property type="evidence" value="ECO:0007669"/>
    <property type="project" value="TreeGrafter"/>
</dbReference>
<dbReference type="PRINTS" id="PR00081">
    <property type="entry name" value="GDHRDH"/>
</dbReference>
<sequence length="254" mass="26458">MNAPGDFQGQCAVVTGAATGIGEAAARELARRGCAVCVMDIDAGGAGRVAGAIREAGGEAFDSVTDLMDWKATRRGVEEAHDKKGRLDIVVHCAGGFPEYVSLMDCPAEAWDGVVNSNLRSMFYLLKAAAPLMIQARYGRFVALSSMAARSGVNPNPPHYTAAKGGVLALARQAARELAPHGITVNAVAPANVRTPRTLAIRSEERIRHIERTTPAGRLSEPGEVAAAVVFLCSPEAGYITGATLDVNGGATMV</sequence>
<dbReference type="Gene3D" id="3.40.50.720">
    <property type="entry name" value="NAD(P)-binding Rossmann-like Domain"/>
    <property type="match status" value="1"/>
</dbReference>
<keyword evidence="2" id="KW-0560">Oxidoreductase</keyword>
<organism evidence="3 4">
    <name type="scientific">Tectimicrobiota bacterium</name>
    <dbReference type="NCBI Taxonomy" id="2528274"/>
    <lineage>
        <taxon>Bacteria</taxon>
        <taxon>Pseudomonadati</taxon>
        <taxon>Nitrospinota/Tectimicrobiota group</taxon>
        <taxon>Candidatus Tectimicrobiota</taxon>
    </lineage>
</organism>
<protein>
    <submittedName>
        <fullName evidence="3">SDR family oxidoreductase</fullName>
    </submittedName>
</protein>
<accession>A0A932I5W5</accession>
<dbReference type="PANTHER" id="PTHR42760">
    <property type="entry name" value="SHORT-CHAIN DEHYDROGENASES/REDUCTASES FAMILY MEMBER"/>
    <property type="match status" value="1"/>
</dbReference>